<name>A0A4Y2V7Z8_ARAVE</name>
<protein>
    <submittedName>
        <fullName evidence="1">Uncharacterized protein</fullName>
    </submittedName>
</protein>
<reference evidence="1 2" key="1">
    <citation type="journal article" date="2019" name="Sci. Rep.">
        <title>Orb-weaving spider Araneus ventricosus genome elucidates the spidroin gene catalogue.</title>
        <authorList>
            <person name="Kono N."/>
            <person name="Nakamura H."/>
            <person name="Ohtoshi R."/>
            <person name="Moran D.A.P."/>
            <person name="Shinohara A."/>
            <person name="Yoshida Y."/>
            <person name="Fujiwara M."/>
            <person name="Mori M."/>
            <person name="Tomita M."/>
            <person name="Arakawa K."/>
        </authorList>
    </citation>
    <scope>NUCLEOTIDE SEQUENCE [LARGE SCALE GENOMIC DNA]</scope>
</reference>
<accession>A0A4Y2V7Z8</accession>
<dbReference type="EMBL" id="BGPR01044579">
    <property type="protein sequence ID" value="GBO21393.1"/>
    <property type="molecule type" value="Genomic_DNA"/>
</dbReference>
<evidence type="ECO:0000313" key="2">
    <source>
        <dbReference type="Proteomes" id="UP000499080"/>
    </source>
</evidence>
<comment type="caution">
    <text evidence="1">The sequence shown here is derived from an EMBL/GenBank/DDBJ whole genome shotgun (WGS) entry which is preliminary data.</text>
</comment>
<sequence length="107" mass="11782">MNGSALDSPKEGPARTDFSIQFSCSENQLSRFNGLRTPMTIIRALYAFPLPSPKRAWQDRFIRRHGLAPPNPASPARSDLPSTAKLLIPARRPGEPSSFLQSQSFSA</sequence>
<evidence type="ECO:0000313" key="1">
    <source>
        <dbReference type="EMBL" id="GBO21393.1"/>
    </source>
</evidence>
<keyword evidence="2" id="KW-1185">Reference proteome</keyword>
<dbReference type="AlphaFoldDB" id="A0A4Y2V7Z8"/>
<gene>
    <name evidence="1" type="ORF">AVEN_19590_1</name>
</gene>
<proteinExistence type="predicted"/>
<organism evidence="1 2">
    <name type="scientific">Araneus ventricosus</name>
    <name type="common">Orbweaver spider</name>
    <name type="synonym">Epeira ventricosa</name>
    <dbReference type="NCBI Taxonomy" id="182803"/>
    <lineage>
        <taxon>Eukaryota</taxon>
        <taxon>Metazoa</taxon>
        <taxon>Ecdysozoa</taxon>
        <taxon>Arthropoda</taxon>
        <taxon>Chelicerata</taxon>
        <taxon>Arachnida</taxon>
        <taxon>Araneae</taxon>
        <taxon>Araneomorphae</taxon>
        <taxon>Entelegynae</taxon>
        <taxon>Araneoidea</taxon>
        <taxon>Araneidae</taxon>
        <taxon>Araneus</taxon>
    </lineage>
</organism>
<dbReference type="Proteomes" id="UP000499080">
    <property type="component" value="Unassembled WGS sequence"/>
</dbReference>